<accession>A0A091CUN3</accession>
<dbReference type="Pfam" id="PF13094">
    <property type="entry name" value="CENP-Q"/>
    <property type="match status" value="1"/>
</dbReference>
<dbReference type="EMBL" id="KN124383">
    <property type="protein sequence ID" value="KFO21390.1"/>
    <property type="molecule type" value="Genomic_DNA"/>
</dbReference>
<comment type="similarity">
    <text evidence="3">Belongs to the CENP-Q/OKP1 family.</text>
</comment>
<dbReference type="STRING" id="885580.ENSFDAP00000011433"/>
<dbReference type="eggNOG" id="ENOG502S34R">
    <property type="taxonomic scope" value="Eukaryota"/>
</dbReference>
<feature type="region of interest" description="Disordered" evidence="8">
    <location>
        <begin position="163"/>
        <end position="221"/>
    </location>
</feature>
<dbReference type="PANTHER" id="PTHR31345:SF3">
    <property type="entry name" value="CENTROMERE PROTEIN Q"/>
    <property type="match status" value="1"/>
</dbReference>
<dbReference type="InterPro" id="IPR025212">
    <property type="entry name" value="CAD_CENP-Q"/>
</dbReference>
<dbReference type="InterPro" id="IPR036812">
    <property type="entry name" value="NAD(P)_OxRdtase_dom_sf"/>
</dbReference>
<evidence type="ECO:0000313" key="10">
    <source>
        <dbReference type="EMBL" id="KFO21390.1"/>
    </source>
</evidence>
<keyword evidence="5" id="KW-0158">Chromosome</keyword>
<evidence type="ECO:0000256" key="7">
    <source>
        <dbReference type="ARBA" id="ARBA00023328"/>
    </source>
</evidence>
<evidence type="ECO:0000256" key="3">
    <source>
        <dbReference type="ARBA" id="ARBA00008191"/>
    </source>
</evidence>
<gene>
    <name evidence="10" type="ORF">H920_17222</name>
</gene>
<keyword evidence="7" id="KW-0137">Centromere</keyword>
<comment type="subcellular location">
    <subcellularLocation>
        <location evidence="2">Chromosome</location>
        <location evidence="2">Centromere</location>
    </subcellularLocation>
    <subcellularLocation>
        <location evidence="1">Nucleus</location>
    </subcellularLocation>
</comment>
<dbReference type="Gene3D" id="3.20.20.100">
    <property type="entry name" value="NADP-dependent oxidoreductase domain"/>
    <property type="match status" value="2"/>
</dbReference>
<dbReference type="PANTHER" id="PTHR31345">
    <property type="entry name" value="CENTROMERE PROTEIN Q"/>
    <property type="match status" value="1"/>
</dbReference>
<evidence type="ECO:0000256" key="1">
    <source>
        <dbReference type="ARBA" id="ARBA00004123"/>
    </source>
</evidence>
<feature type="domain" description="NADP-dependent oxidoreductase" evidence="9">
    <location>
        <begin position="62"/>
        <end position="134"/>
    </location>
</feature>
<proteinExistence type="inferred from homology"/>
<dbReference type="SUPFAM" id="SSF51430">
    <property type="entry name" value="NAD(P)-linked oxidoreductase"/>
    <property type="match status" value="1"/>
</dbReference>
<dbReference type="InterPro" id="IPR023210">
    <property type="entry name" value="NADP_OxRdtase_dom"/>
</dbReference>
<evidence type="ECO:0000256" key="8">
    <source>
        <dbReference type="SAM" id="MobiDB-lite"/>
    </source>
</evidence>
<feature type="compositionally biased region" description="Basic residues" evidence="8">
    <location>
        <begin position="199"/>
        <end position="210"/>
    </location>
</feature>
<evidence type="ECO:0000313" key="11">
    <source>
        <dbReference type="Proteomes" id="UP000028990"/>
    </source>
</evidence>
<dbReference type="GO" id="GO:0005634">
    <property type="term" value="C:nucleus"/>
    <property type="evidence" value="ECO:0007669"/>
    <property type="project" value="UniProtKB-SubCell"/>
</dbReference>
<dbReference type="AlphaFoldDB" id="A0A091CUN3"/>
<dbReference type="GO" id="GO:0000775">
    <property type="term" value="C:chromosome, centromeric region"/>
    <property type="evidence" value="ECO:0007669"/>
    <property type="project" value="UniProtKB-SubCell"/>
</dbReference>
<evidence type="ECO:0000256" key="6">
    <source>
        <dbReference type="ARBA" id="ARBA00023242"/>
    </source>
</evidence>
<dbReference type="Proteomes" id="UP000028990">
    <property type="component" value="Unassembled WGS sequence"/>
</dbReference>
<evidence type="ECO:0000256" key="5">
    <source>
        <dbReference type="ARBA" id="ARBA00022454"/>
    </source>
</evidence>
<evidence type="ECO:0000259" key="9">
    <source>
        <dbReference type="Pfam" id="PF00248"/>
    </source>
</evidence>
<dbReference type="Pfam" id="PF00248">
    <property type="entry name" value="Aldo_ket_red"/>
    <property type="match status" value="1"/>
</dbReference>
<name>A0A091CUN3_FUKDA</name>
<protein>
    <recommendedName>
        <fullName evidence="4">Centromere protein Q</fullName>
    </recommendedName>
</protein>
<organism evidence="10 11">
    <name type="scientific">Fukomys damarensis</name>
    <name type="common">Damaraland mole rat</name>
    <name type="synonym">Cryptomys damarensis</name>
    <dbReference type="NCBI Taxonomy" id="885580"/>
    <lineage>
        <taxon>Eukaryota</taxon>
        <taxon>Metazoa</taxon>
        <taxon>Chordata</taxon>
        <taxon>Craniata</taxon>
        <taxon>Vertebrata</taxon>
        <taxon>Euteleostomi</taxon>
        <taxon>Mammalia</taxon>
        <taxon>Eutheria</taxon>
        <taxon>Euarchontoglires</taxon>
        <taxon>Glires</taxon>
        <taxon>Rodentia</taxon>
        <taxon>Hystricomorpha</taxon>
        <taxon>Bathyergidae</taxon>
        <taxon>Fukomys</taxon>
    </lineage>
</organism>
<keyword evidence="11" id="KW-1185">Reference proteome</keyword>
<evidence type="ECO:0000256" key="2">
    <source>
        <dbReference type="ARBA" id="ARBA00004584"/>
    </source>
</evidence>
<keyword evidence="6" id="KW-0539">Nucleus</keyword>
<reference evidence="10 11" key="1">
    <citation type="submission" date="2013-11" db="EMBL/GenBank/DDBJ databases">
        <title>The Damaraland mole rat (Fukomys damarensis) genome and evolution of African mole rats.</title>
        <authorList>
            <person name="Gladyshev V.N."/>
            <person name="Fang X."/>
        </authorList>
    </citation>
    <scope>NUCLEOTIDE SEQUENCE [LARGE SCALE GENOMIC DNA]</scope>
    <source>
        <tissue evidence="10">Liver</tissue>
    </source>
</reference>
<evidence type="ECO:0000256" key="4">
    <source>
        <dbReference type="ARBA" id="ARBA00016397"/>
    </source>
</evidence>
<sequence length="430" mass="48656">MIEHKVSPPDKVKEAVQEAIQAGYRHIDCGCIYQNENEVGEAIQEKVQEEAVKQEDLFIVNKATEELADDGLVKAFGVSYVKHFQIEKLLNKPGLRYKPVTNQVEHHPSLTQEKQIQYCHSKGITATAQSPLGSPDRPWSLDFKLSDGEMVAILSFNRNWRSNTGLKGNKKVPHGTEEHGAGGSGKTATKSEVEGKVRSTIKRSKSHPKHMSSEGQTNTTNLKQIKIASNKRKTWQPLSKSVREHLQTMMEAVIIAILSNNIKEKEKIQYHLNCLKKRLLQRCETLKAPPQKLKYLTNVTSLLKMERTQNRDNEEGLALLQEEIDKIIQTTELVTGNIQSLKNKIEILAHEIEEEEEKAKEMLPLDRRNILSLPELSQHSLKAPTLQAKVLMQIPNQNVLLKDLDVLHNSSQMKSMSVFIEEAYKKLSAS</sequence>